<dbReference type="PANTHER" id="PTHR37957">
    <property type="entry name" value="BLR7070 PROTEIN"/>
    <property type="match status" value="1"/>
</dbReference>
<dbReference type="OrthoDB" id="9758957at2"/>
<feature type="signal peptide" evidence="2">
    <location>
        <begin position="1"/>
        <end position="26"/>
    </location>
</feature>
<dbReference type="InterPro" id="IPR027372">
    <property type="entry name" value="Phytase-like_dom"/>
</dbReference>
<evidence type="ECO:0000313" key="5">
    <source>
        <dbReference type="Proteomes" id="UP000326702"/>
    </source>
</evidence>
<evidence type="ECO:0000256" key="2">
    <source>
        <dbReference type="SAM" id="SignalP"/>
    </source>
</evidence>
<dbReference type="RefSeq" id="WP_153021812.1">
    <property type="nucleotide sequence ID" value="NZ_BAABIH010000013.1"/>
</dbReference>
<proteinExistence type="predicted"/>
<dbReference type="AlphaFoldDB" id="A0A5P9Q5P7"/>
<evidence type="ECO:0000313" key="4">
    <source>
        <dbReference type="EMBL" id="QFU96704.1"/>
    </source>
</evidence>
<dbReference type="KEGG" id="lxl:KDY119_00191"/>
<sequence length="559" mass="58422">MLTSRNVAVAALLGLGLAGVAGPALAHGRGSHPAHPSHPTSSSPRDDRATVTGGVTSVLTPLANDPKGLQLVSSTEAQHGTVTQQADGSFLYTPDKGFHGTDSFTYSTTDAATLYSTDVAPLATVGGVDITGAGFGSAVVAKPGSDDVVYGLTDRGPNVDGPDDTKVEPIPSFTPSIGEFRLTEDGRATLLRTIALKAKDGTPLNGQENPEASAGETILGMDGKALPTSVNGLDTEGLVAAKDGTFWVSDEYGPYLVHFDRNGKELERFSPFDGSLPRELKFREPNKGMEGLTITPDGRTLVGIMQSALTIDKAHQAKSKNIPFTRLVTFDLRTHRTHEYAYVLDDPKANGTAVSEITAVSATKFLVDERDGDAEPGAYKKIYEIDLSRATDIGPDAEVPGAHYDATYGLEVPGTDTGVGPLEYLFTDSSQSPDGDAILRAAGVTPVAKSLYLDLGGLVTRLDATGGFYGHDKIEGIDLVDGGRKLLVSNDSDFGIDGLSDAAGDASTDVEPPFALHAKLQPNGTQDDGAYLVVDLAKAKAVLAGKDAPRTAKVTVTVR</sequence>
<protein>
    <submittedName>
        <fullName evidence="4">Non-specific serine/threonine protein kinase</fullName>
        <ecNumber evidence="4">2.7.11.1</ecNumber>
    </submittedName>
</protein>
<evidence type="ECO:0000259" key="3">
    <source>
        <dbReference type="Pfam" id="PF13449"/>
    </source>
</evidence>
<feature type="compositionally biased region" description="Low complexity" evidence="1">
    <location>
        <begin position="25"/>
        <end position="43"/>
    </location>
</feature>
<dbReference type="PANTHER" id="PTHR37957:SF1">
    <property type="entry name" value="PHYTASE-LIKE DOMAIN-CONTAINING PROTEIN"/>
    <property type="match status" value="1"/>
</dbReference>
<keyword evidence="4" id="KW-0808">Transferase</keyword>
<feature type="region of interest" description="Disordered" evidence="1">
    <location>
        <begin position="25"/>
        <end position="51"/>
    </location>
</feature>
<dbReference type="Pfam" id="PF13449">
    <property type="entry name" value="Phytase-like"/>
    <property type="match status" value="1"/>
</dbReference>
<evidence type="ECO:0000256" key="1">
    <source>
        <dbReference type="SAM" id="MobiDB-lite"/>
    </source>
</evidence>
<keyword evidence="2" id="KW-0732">Signal</keyword>
<keyword evidence="5" id="KW-1185">Reference proteome</keyword>
<dbReference type="EC" id="2.7.11.1" evidence="4"/>
<keyword evidence="4" id="KW-0723">Serine/threonine-protein kinase</keyword>
<feature type="domain" description="Phytase-like" evidence="3">
    <location>
        <begin position="137"/>
        <end position="494"/>
    </location>
</feature>
<reference evidence="4 5" key="1">
    <citation type="submission" date="2019-10" db="EMBL/GenBank/DDBJ databases">
        <title>Genome sequence of Luteimicrobium xylanilyticum HY-24.</title>
        <authorList>
            <person name="Kim D.Y."/>
            <person name="Park H.-Y."/>
        </authorList>
    </citation>
    <scope>NUCLEOTIDE SEQUENCE [LARGE SCALE GENOMIC DNA]</scope>
    <source>
        <strain evidence="4 5">HY-24</strain>
    </source>
</reference>
<keyword evidence="4" id="KW-0418">Kinase</keyword>
<feature type="chain" id="PRO_5024912792" evidence="2">
    <location>
        <begin position="27"/>
        <end position="559"/>
    </location>
</feature>
<name>A0A5P9Q5P7_9MICO</name>
<dbReference type="SUPFAM" id="SSF63829">
    <property type="entry name" value="Calcium-dependent phosphotriesterase"/>
    <property type="match status" value="1"/>
</dbReference>
<dbReference type="Pfam" id="PF17963">
    <property type="entry name" value="Big_9"/>
    <property type="match status" value="1"/>
</dbReference>
<dbReference type="Proteomes" id="UP000326702">
    <property type="component" value="Chromosome"/>
</dbReference>
<accession>A0A5P9Q5P7</accession>
<dbReference type="Gene3D" id="2.60.40.3440">
    <property type="match status" value="1"/>
</dbReference>
<organism evidence="4 5">
    <name type="scientific">Luteimicrobium xylanilyticum</name>
    <dbReference type="NCBI Taxonomy" id="1133546"/>
    <lineage>
        <taxon>Bacteria</taxon>
        <taxon>Bacillati</taxon>
        <taxon>Actinomycetota</taxon>
        <taxon>Actinomycetes</taxon>
        <taxon>Micrococcales</taxon>
        <taxon>Luteimicrobium</taxon>
    </lineage>
</organism>
<gene>
    <name evidence="4" type="ORF">KDY119_00191</name>
</gene>
<dbReference type="GO" id="GO:0004674">
    <property type="term" value="F:protein serine/threonine kinase activity"/>
    <property type="evidence" value="ECO:0007669"/>
    <property type="project" value="UniProtKB-KW"/>
</dbReference>
<dbReference type="EMBL" id="CP045529">
    <property type="protein sequence ID" value="QFU96704.1"/>
    <property type="molecule type" value="Genomic_DNA"/>
</dbReference>